<feature type="compositionally biased region" description="Low complexity" evidence="12">
    <location>
        <begin position="871"/>
        <end position="894"/>
    </location>
</feature>
<dbReference type="GO" id="GO:0008270">
    <property type="term" value="F:zinc ion binding"/>
    <property type="evidence" value="ECO:0007669"/>
    <property type="project" value="UniProtKB-KW"/>
</dbReference>
<feature type="domain" description="C2H2-type" evidence="13">
    <location>
        <begin position="1278"/>
        <end position="1305"/>
    </location>
</feature>
<evidence type="ECO:0000256" key="6">
    <source>
        <dbReference type="ARBA" id="ARBA00022833"/>
    </source>
</evidence>
<evidence type="ECO:0000256" key="5">
    <source>
        <dbReference type="ARBA" id="ARBA00022771"/>
    </source>
</evidence>
<feature type="region of interest" description="Disordered" evidence="12">
    <location>
        <begin position="1"/>
        <end position="198"/>
    </location>
</feature>
<dbReference type="InterPro" id="IPR050752">
    <property type="entry name" value="C2H2-ZF_domain"/>
</dbReference>
<protein>
    <submittedName>
        <fullName evidence="14">MDS1 and EVI1 complex locus isoform X1</fullName>
    </submittedName>
</protein>
<feature type="compositionally biased region" description="Basic and acidic residues" evidence="12">
    <location>
        <begin position="154"/>
        <end position="168"/>
    </location>
</feature>
<evidence type="ECO:0000256" key="8">
    <source>
        <dbReference type="ARBA" id="ARBA00023125"/>
    </source>
</evidence>
<keyword evidence="10" id="KW-0539">Nucleus</keyword>
<dbReference type="FunFam" id="3.30.160.60:FF:000671">
    <property type="entry name" value="Zinc finger protein 26"/>
    <property type="match status" value="1"/>
</dbReference>
<evidence type="ECO:0000256" key="10">
    <source>
        <dbReference type="ARBA" id="ARBA00023242"/>
    </source>
</evidence>
<feature type="domain" description="C2H2-type" evidence="13">
    <location>
        <begin position="283"/>
        <end position="310"/>
    </location>
</feature>
<feature type="domain" description="C2H2-type" evidence="13">
    <location>
        <begin position="681"/>
        <end position="708"/>
    </location>
</feature>
<feature type="domain" description="C2H2-type" evidence="13">
    <location>
        <begin position="208"/>
        <end position="235"/>
    </location>
</feature>
<comment type="similarity">
    <text evidence="2">Belongs to the krueppel C2H2-type zinc-finger protein family.</text>
</comment>
<feature type="compositionally biased region" description="Polar residues" evidence="12">
    <location>
        <begin position="1024"/>
        <end position="1034"/>
    </location>
</feature>
<feature type="compositionally biased region" description="Polar residues" evidence="12">
    <location>
        <begin position="840"/>
        <end position="852"/>
    </location>
</feature>
<dbReference type="FunFam" id="3.30.160.60:FF:001156">
    <property type="entry name" value="Zinc finger protein 407"/>
    <property type="match status" value="1"/>
</dbReference>
<dbReference type="GO" id="GO:0000978">
    <property type="term" value="F:RNA polymerase II cis-regulatory region sequence-specific DNA binding"/>
    <property type="evidence" value="ECO:0007669"/>
    <property type="project" value="TreeGrafter"/>
</dbReference>
<dbReference type="GO" id="GO:0000981">
    <property type="term" value="F:DNA-binding transcription factor activity, RNA polymerase II-specific"/>
    <property type="evidence" value="ECO:0007669"/>
    <property type="project" value="TreeGrafter"/>
</dbReference>
<feature type="domain" description="C2H2-type" evidence="13">
    <location>
        <begin position="396"/>
        <end position="423"/>
    </location>
</feature>
<dbReference type="Pfam" id="PF12874">
    <property type="entry name" value="zf-met"/>
    <property type="match status" value="1"/>
</dbReference>
<evidence type="ECO:0000313" key="14">
    <source>
        <dbReference type="EMBL" id="KAG7475051.1"/>
    </source>
</evidence>
<keyword evidence="6" id="KW-0862">Zinc</keyword>
<feature type="domain" description="C2H2-type" evidence="13">
    <location>
        <begin position="494"/>
        <end position="521"/>
    </location>
</feature>
<evidence type="ECO:0000256" key="12">
    <source>
        <dbReference type="SAM" id="MobiDB-lite"/>
    </source>
</evidence>
<evidence type="ECO:0000313" key="15">
    <source>
        <dbReference type="Proteomes" id="UP000693946"/>
    </source>
</evidence>
<name>A0AAV6PQH2_SOLSE</name>
<dbReference type="Pfam" id="PF13912">
    <property type="entry name" value="zf-C2H2_6"/>
    <property type="match status" value="1"/>
</dbReference>
<keyword evidence="3" id="KW-0479">Metal-binding</keyword>
<feature type="domain" description="C2H2-type" evidence="13">
    <location>
        <begin position="654"/>
        <end position="681"/>
    </location>
</feature>
<dbReference type="Proteomes" id="UP000693946">
    <property type="component" value="Linkage Group LG9"/>
</dbReference>
<feature type="region of interest" description="Disordered" evidence="12">
    <location>
        <begin position="764"/>
        <end position="852"/>
    </location>
</feature>
<evidence type="ECO:0000256" key="2">
    <source>
        <dbReference type="ARBA" id="ARBA00006991"/>
    </source>
</evidence>
<feature type="compositionally biased region" description="Polar residues" evidence="12">
    <location>
        <begin position="461"/>
        <end position="475"/>
    </location>
</feature>
<evidence type="ECO:0000256" key="9">
    <source>
        <dbReference type="ARBA" id="ARBA00023163"/>
    </source>
</evidence>
<dbReference type="PROSITE" id="PS50157">
    <property type="entry name" value="ZINC_FINGER_C2H2_2"/>
    <property type="match status" value="16"/>
</dbReference>
<feature type="compositionally biased region" description="Basic and acidic residues" evidence="12">
    <location>
        <begin position="8"/>
        <end position="29"/>
    </location>
</feature>
<feature type="domain" description="C2H2-type" evidence="13">
    <location>
        <begin position="239"/>
        <end position="266"/>
    </location>
</feature>
<keyword evidence="9" id="KW-0804">Transcription</keyword>
<evidence type="ECO:0000259" key="13">
    <source>
        <dbReference type="PROSITE" id="PS50157"/>
    </source>
</evidence>
<dbReference type="FunFam" id="3.30.160.60:FF:000690">
    <property type="entry name" value="Zinc finger protein 354C"/>
    <property type="match status" value="1"/>
</dbReference>
<accession>A0AAV6PQH2</accession>
<evidence type="ECO:0000256" key="7">
    <source>
        <dbReference type="ARBA" id="ARBA00023015"/>
    </source>
</evidence>
<keyword evidence="8" id="KW-0238">DNA-binding</keyword>
<feature type="domain" description="C2H2-type" evidence="13">
    <location>
        <begin position="626"/>
        <end position="653"/>
    </location>
</feature>
<keyword evidence="15" id="KW-1185">Reference proteome</keyword>
<sequence>MAAVHPPESPKRQKYPVDDVETSEQKTEAVDSADGVIQRDETTCNKSAEIPGDEPRASVGNDGGCIASHSEVSVESSAGTDKTTCNSSQEQASPEKMAEVSGSEQRAFDWSEAEDDGDEAKLQQAENTECDVAENVDKVQQGAQADDNVTADAEDVHEVENSLRRTESEQANEPVGEANKAEDVAEEDEEAEKPEDADLAAKQKKCRLICKECGKRFTRRETFNLHRHFHAHEDELTPLTCKECGLTFQHRSSLIKHRNEHKQKEEELVVPKKEVQTKEEGSFECAECGRIFSTVVKLRDHNCSSTVDKPYHCPLCRQDFQFKFSVTRHMVTHSQERMFTCQECDHKFPDATTLRYHQRCHSALKPFECPECGMVFKHFSVMEDHRRKHADNTRLHLCTICGKTFKYGSLLHQHQYLHTGQKPFRCPECGKNFAFAQNMKAHCRQHRLRKTDSSNSSDSSEQQPCKQALPPTQDTVKGLGKENSHQSEELKRTFKCPLCPQTCSAPANLRTHMVFHEAEYETLKSPKENNKHWGKCPHCPCVYRDYTSLKLHIFSFHKSVAQDLEKMATSPPNKQVNLSSSDDVQGKGRSDGISSKSYKCSECGKMFRHRSVLELHMRIHSKDKPYQCKVCGKGFRFSSYLQQHLIIHTGKKPYKCPDCGKDFAFLQNMRTHQKLHQEKPFRCTSCRKGYSDETQLQQHMVSHYGDKPHKCDLCDKSFGLAYLLRDHMNTHTGERPHRCDECDKTFSWFSSLLVHQKIHARKRQSFSQNSSFPLSSRMRGSSSGKREDRLVWSSSRPLGGSVMGNSESSPFPDSALRDSEVHSKAVQPQSSMVSPHMDLQSKQQKEQSMSDLNPQPVQWKVDAGKVMPIPSSQHQHATQQQARFDSSLQQGLQQHHQRSPGWADIPLITQSGSISAQSSEPSHLKENATSTVGSHPTFTPNKSSPLAVSEVELHRQPQPKSITLSSTPMSIAVASSSSLQHDFSVPSYIDGAALWSIRPLANSQSSPNKIGQELQLSRWQNTLVSTQKEPSTPLKNEDKGTSDITNSQVMPLTVSQPERQWSSGLAGASTSAQVDQSSAIPISTPVSLGIGSTVWDLQALPGIPKTIQPPQKLVNNQDIQVSSGWPTVQCTAQKVPISTAYEAHRFGQGIGTTVWSFQSNTVGPQTLLTGQLKPGKGQELQQQPIVTGTQLIINQPSPFFAPTLAALPPLALPGPHPLHSVAVGALPRPSHPNIFFTPQAVMSERPHLTQTLPISQLAPRTEPPKLGTRLPFAPDRLLQCMICGRSFPRELELQMHYLQHAQGEI</sequence>
<feature type="compositionally biased region" description="Low complexity" evidence="12">
    <location>
        <begin position="765"/>
        <end position="783"/>
    </location>
</feature>
<comment type="caution">
    <text evidence="14">The sequence shown here is derived from an EMBL/GenBank/DDBJ whole genome shotgun (WGS) entry which is preliminary data.</text>
</comment>
<dbReference type="GO" id="GO:0005634">
    <property type="term" value="C:nucleus"/>
    <property type="evidence" value="ECO:0007669"/>
    <property type="project" value="UniProtKB-SubCell"/>
</dbReference>
<feature type="domain" description="C2H2-type" evidence="13">
    <location>
        <begin position="424"/>
        <end position="451"/>
    </location>
</feature>
<gene>
    <name evidence="14" type="ORF">JOB18_022601</name>
</gene>
<dbReference type="InterPro" id="IPR013087">
    <property type="entry name" value="Znf_C2H2_type"/>
</dbReference>
<evidence type="ECO:0000256" key="3">
    <source>
        <dbReference type="ARBA" id="ARBA00022723"/>
    </source>
</evidence>
<comment type="subcellular location">
    <subcellularLocation>
        <location evidence="1">Nucleus</location>
    </subcellularLocation>
</comment>
<dbReference type="PROSITE" id="PS00028">
    <property type="entry name" value="ZINC_FINGER_C2H2_1"/>
    <property type="match status" value="15"/>
</dbReference>
<feature type="region of interest" description="Disordered" evidence="12">
    <location>
        <begin position="567"/>
        <end position="595"/>
    </location>
</feature>
<feature type="domain" description="C2H2-type" evidence="13">
    <location>
        <begin position="367"/>
        <end position="394"/>
    </location>
</feature>
<keyword evidence="7" id="KW-0805">Transcription regulation</keyword>
<keyword evidence="5 11" id="KW-0863">Zinc-finger</keyword>
<dbReference type="FunFam" id="3.30.160.60:FF:001498">
    <property type="entry name" value="Zinc finger protein 404"/>
    <property type="match status" value="1"/>
</dbReference>
<proteinExistence type="inferred from homology"/>
<dbReference type="FunFam" id="3.30.160.60:FF:002343">
    <property type="entry name" value="Zinc finger protein 33A"/>
    <property type="match status" value="1"/>
</dbReference>
<dbReference type="EMBL" id="JAGKHQ010000021">
    <property type="protein sequence ID" value="KAG7475051.1"/>
    <property type="molecule type" value="Genomic_DNA"/>
</dbReference>
<keyword evidence="4" id="KW-0677">Repeat</keyword>
<evidence type="ECO:0000256" key="4">
    <source>
        <dbReference type="ARBA" id="ARBA00022737"/>
    </source>
</evidence>
<feature type="domain" description="C2H2-type" evidence="13">
    <location>
        <begin position="737"/>
        <end position="764"/>
    </location>
</feature>
<evidence type="ECO:0000256" key="11">
    <source>
        <dbReference type="PROSITE-ProRule" id="PRU00042"/>
    </source>
</evidence>
<feature type="region of interest" description="Disordered" evidence="12">
    <location>
        <begin position="912"/>
        <end position="943"/>
    </location>
</feature>
<dbReference type="FunFam" id="3.30.160.60:FF:000478">
    <property type="entry name" value="Zinc finger protein 133"/>
    <property type="match status" value="1"/>
</dbReference>
<dbReference type="SMART" id="SM00355">
    <property type="entry name" value="ZnF_C2H2"/>
    <property type="match status" value="17"/>
</dbReference>
<feature type="compositionally biased region" description="Low complexity" evidence="12">
    <location>
        <begin position="67"/>
        <end position="78"/>
    </location>
</feature>
<feature type="compositionally biased region" description="Acidic residues" evidence="12">
    <location>
        <begin position="184"/>
        <end position="193"/>
    </location>
</feature>
<reference evidence="14 15" key="1">
    <citation type="journal article" date="2021" name="Sci. Rep.">
        <title>Chromosome anchoring in Senegalese sole (Solea senegalensis) reveals sex-associated markers and genome rearrangements in flatfish.</title>
        <authorList>
            <person name="Guerrero-Cozar I."/>
            <person name="Gomez-Garrido J."/>
            <person name="Berbel C."/>
            <person name="Martinez-Blanch J.F."/>
            <person name="Alioto T."/>
            <person name="Claros M.G."/>
            <person name="Gagnaire P.A."/>
            <person name="Manchado M."/>
        </authorList>
    </citation>
    <scope>NUCLEOTIDE SEQUENCE [LARGE SCALE GENOMIC DNA]</scope>
    <source>
        <strain evidence="14">Sse05_10M</strain>
    </source>
</reference>
<feature type="domain" description="C2H2-type" evidence="13">
    <location>
        <begin position="311"/>
        <end position="338"/>
    </location>
</feature>
<feature type="domain" description="C2H2-type" evidence="13">
    <location>
        <begin position="598"/>
        <end position="625"/>
    </location>
</feature>
<feature type="region of interest" description="Disordered" evidence="12">
    <location>
        <begin position="446"/>
        <end position="484"/>
    </location>
</feature>
<dbReference type="PANTHER" id="PTHR24384">
    <property type="entry name" value="FINGER PUTATIVE TRANSCRIPTION FACTOR FAMILY-RELATED"/>
    <property type="match status" value="1"/>
</dbReference>
<feature type="region of interest" description="Disordered" evidence="12">
    <location>
        <begin position="1024"/>
        <end position="1048"/>
    </location>
</feature>
<feature type="domain" description="C2H2-type" evidence="13">
    <location>
        <begin position="709"/>
        <end position="736"/>
    </location>
</feature>
<dbReference type="PANTHER" id="PTHR24384:SF218">
    <property type="entry name" value="ZINC FINGER PROTEIN 502"/>
    <property type="match status" value="1"/>
</dbReference>
<dbReference type="Pfam" id="PF00096">
    <property type="entry name" value="zf-C2H2"/>
    <property type="match status" value="7"/>
</dbReference>
<organism evidence="14 15">
    <name type="scientific">Solea senegalensis</name>
    <name type="common">Senegalese sole</name>
    <dbReference type="NCBI Taxonomy" id="28829"/>
    <lineage>
        <taxon>Eukaryota</taxon>
        <taxon>Metazoa</taxon>
        <taxon>Chordata</taxon>
        <taxon>Craniata</taxon>
        <taxon>Vertebrata</taxon>
        <taxon>Euteleostomi</taxon>
        <taxon>Actinopterygii</taxon>
        <taxon>Neopterygii</taxon>
        <taxon>Teleostei</taxon>
        <taxon>Neoteleostei</taxon>
        <taxon>Acanthomorphata</taxon>
        <taxon>Carangaria</taxon>
        <taxon>Pleuronectiformes</taxon>
        <taxon>Pleuronectoidei</taxon>
        <taxon>Soleidae</taxon>
        <taxon>Solea</taxon>
    </lineage>
</organism>
<feature type="domain" description="C2H2-type" evidence="13">
    <location>
        <begin position="339"/>
        <end position="366"/>
    </location>
</feature>
<feature type="compositionally biased region" description="Polar residues" evidence="12">
    <location>
        <begin position="79"/>
        <end position="92"/>
    </location>
</feature>
<evidence type="ECO:0000256" key="1">
    <source>
        <dbReference type="ARBA" id="ARBA00004123"/>
    </source>
</evidence>
<feature type="compositionally biased region" description="Polar residues" evidence="12">
    <location>
        <begin position="570"/>
        <end position="583"/>
    </location>
</feature>
<feature type="region of interest" description="Disordered" evidence="12">
    <location>
        <begin position="871"/>
        <end position="899"/>
    </location>
</feature>